<sequence length="415" mass="44334">MANKKIDLLKGQTKTLQCKAVYEGKNAIDKVMTLNDQMDLKDLIEPMGGELNPDEVHIDLFLKGHELGTGTISIPFGYNGKESGVEGVDINTVNVDVSVTAAQLNLVPQTNVFDYSVDGTYELLISINNGTDPIVLNDEGISFMESQALIDIVTVGPDRLMIKPNAGWEPVPGSIIGTLKVLYYGATVDVDYTFNVPEPRKLKAVVEGGTIATFATGTKKLTITDQNDAPVTDAAMVAVNISTENNSTGVYSSLADALTPLDAANGVYSFNYTAVCIGAKVTLAFKIASGNEEFDLNPVVLQFSQEPLTATVTNTPLAKTAKTGKVDVTVNMKRTKNGSPIPLTGYFVNPIGTPSTTVMKTTPALTSQYRIRTLELSNINTTSGQGVAYIITGSFISTEHNSGPIPIMIQITRVP</sequence>
<evidence type="ECO:0000313" key="1">
    <source>
        <dbReference type="EMBL" id="XCN28294.1"/>
    </source>
</evidence>
<reference evidence="1" key="1">
    <citation type="submission" date="2024-06" db="EMBL/GenBank/DDBJ databases">
        <authorList>
            <person name="Gannavaram S."/>
            <person name="Nemani S."/>
            <person name="Datta M."/>
            <person name="Picchiottino A."/>
            <person name="Mereddy A."/>
            <person name="Gannavaram N."/>
            <person name="Honeycutt C."/>
            <person name="Tran D."/>
            <person name="Choi K."/>
            <person name="Srinivasan K."/>
            <person name="Johnson A."/>
        </authorList>
    </citation>
    <scope>NUCLEOTIDE SEQUENCE</scope>
</reference>
<accession>A0AAU8KXM0</accession>
<dbReference type="EMBL" id="PP885733">
    <property type="protein sequence ID" value="XCN28294.1"/>
    <property type="molecule type" value="Genomic_DNA"/>
</dbReference>
<protein>
    <submittedName>
        <fullName evidence="1">Uncharacterized protein</fullName>
    </submittedName>
</protein>
<proteinExistence type="predicted"/>
<name>A0AAU8KXM0_9CAUD</name>
<organism evidence="1">
    <name type="scientific">Pantoea phage Survivor</name>
    <dbReference type="NCBI Taxonomy" id="3232176"/>
    <lineage>
        <taxon>Viruses</taxon>
        <taxon>Duplodnaviria</taxon>
        <taxon>Heunggongvirae</taxon>
        <taxon>Uroviricota</taxon>
        <taxon>Caudoviricetes</taxon>
    </lineage>
</organism>